<evidence type="ECO:0000256" key="1">
    <source>
        <dbReference type="SAM" id="MobiDB-lite"/>
    </source>
</evidence>
<dbReference type="VEuPathDB" id="FungiDB:PC110_g4507"/>
<comment type="caution">
    <text evidence="2">The sequence shown here is derived from an EMBL/GenBank/DDBJ whole genome shotgun (WGS) entry which is preliminary data.</text>
</comment>
<dbReference type="AlphaFoldDB" id="A0A8T1IMM5"/>
<proteinExistence type="predicted"/>
<gene>
    <name evidence="2" type="ORF">PC129_g3536</name>
</gene>
<feature type="compositionally biased region" description="Basic residues" evidence="1">
    <location>
        <begin position="18"/>
        <end position="29"/>
    </location>
</feature>
<accession>A0A8T1IMM5</accession>
<protein>
    <submittedName>
        <fullName evidence="2">Uncharacterized protein</fullName>
    </submittedName>
</protein>
<organism evidence="2 3">
    <name type="scientific">Phytophthora cactorum</name>
    <dbReference type="NCBI Taxonomy" id="29920"/>
    <lineage>
        <taxon>Eukaryota</taxon>
        <taxon>Sar</taxon>
        <taxon>Stramenopiles</taxon>
        <taxon>Oomycota</taxon>
        <taxon>Peronosporomycetes</taxon>
        <taxon>Peronosporales</taxon>
        <taxon>Peronosporaceae</taxon>
        <taxon>Phytophthora</taxon>
    </lineage>
</organism>
<name>A0A8T1IMM5_9STRA</name>
<sequence>MEKEEAIQVREKADTGRQRKKPPVTKRRYSPCEPSPPPSKKTKKDREVRCGRERQYEPRRRKSWLLDELKPMESEEDTIVNVVALFRPSAAIRTWDDFNKHFDIYKKKHNLKFRVRSSKRTVLYNTTHPD</sequence>
<feature type="compositionally biased region" description="Basic and acidic residues" evidence="1">
    <location>
        <begin position="44"/>
        <end position="54"/>
    </location>
</feature>
<feature type="region of interest" description="Disordered" evidence="1">
    <location>
        <begin position="1"/>
        <end position="54"/>
    </location>
</feature>
<evidence type="ECO:0000313" key="3">
    <source>
        <dbReference type="Proteomes" id="UP000760860"/>
    </source>
</evidence>
<dbReference type="EMBL" id="RCMV01000072">
    <property type="protein sequence ID" value="KAG3225887.1"/>
    <property type="molecule type" value="Genomic_DNA"/>
</dbReference>
<dbReference type="Proteomes" id="UP000760860">
    <property type="component" value="Unassembled WGS sequence"/>
</dbReference>
<feature type="compositionally biased region" description="Basic and acidic residues" evidence="1">
    <location>
        <begin position="1"/>
        <end position="17"/>
    </location>
</feature>
<reference evidence="2" key="1">
    <citation type="submission" date="2018-05" db="EMBL/GenBank/DDBJ databases">
        <title>Effector identification in a new, highly contiguous assembly of the strawberry crown rot pathogen Phytophthora cactorum.</title>
        <authorList>
            <person name="Armitage A.D."/>
            <person name="Nellist C.F."/>
            <person name="Bates H."/>
            <person name="Vickerstaff R.J."/>
            <person name="Harrison R.J."/>
        </authorList>
    </citation>
    <scope>NUCLEOTIDE SEQUENCE</scope>
    <source>
        <strain evidence="2">P421</strain>
    </source>
</reference>
<evidence type="ECO:0000313" key="2">
    <source>
        <dbReference type="EMBL" id="KAG3225887.1"/>
    </source>
</evidence>